<evidence type="ECO:0000256" key="3">
    <source>
        <dbReference type="ARBA" id="ARBA00022692"/>
    </source>
</evidence>
<comment type="subcellular location">
    <subcellularLocation>
        <location evidence="1">Mitochondrion inner membrane</location>
        <topology evidence="1">Single-pass membrane protein</topology>
        <orientation evidence="1">Matrix side</orientation>
    </subcellularLocation>
</comment>
<evidence type="ECO:0000256" key="13">
    <source>
        <dbReference type="ARBA" id="ARBA00041828"/>
    </source>
</evidence>
<comment type="similarity">
    <text evidence="11">Belongs to the TIM14 family.</text>
</comment>
<dbReference type="GO" id="GO:0001671">
    <property type="term" value="F:ATPase activator activity"/>
    <property type="evidence" value="ECO:0007669"/>
    <property type="project" value="TreeGrafter"/>
</dbReference>
<keyword evidence="8" id="KW-0496">Mitochondrion</keyword>
<evidence type="ECO:0000256" key="8">
    <source>
        <dbReference type="ARBA" id="ARBA00023128"/>
    </source>
</evidence>
<dbReference type="GO" id="GO:0001405">
    <property type="term" value="C:PAM complex, Tim23 associated import motor"/>
    <property type="evidence" value="ECO:0007669"/>
    <property type="project" value="TreeGrafter"/>
</dbReference>
<dbReference type="Proteomes" id="UP000694419">
    <property type="component" value="Unplaced"/>
</dbReference>
<dbReference type="PANTHER" id="PTHR12763:SF56">
    <property type="entry name" value="MITOCHONDRIAL IMPORT INNER MEMBRANE TRANSLOCASE SUBUNIT TIM14"/>
    <property type="match status" value="1"/>
</dbReference>
<evidence type="ECO:0000256" key="15">
    <source>
        <dbReference type="ARBA" id="ARBA00046374"/>
    </source>
</evidence>
<keyword evidence="6" id="KW-1133">Transmembrane helix</keyword>
<keyword evidence="17" id="KW-1185">Reference proteome</keyword>
<evidence type="ECO:0000256" key="7">
    <source>
        <dbReference type="ARBA" id="ARBA00023010"/>
    </source>
</evidence>
<evidence type="ECO:0000256" key="11">
    <source>
        <dbReference type="ARBA" id="ARBA00038105"/>
    </source>
</evidence>
<keyword evidence="10" id="KW-0143">Chaperone</keyword>
<dbReference type="GO" id="GO:0030150">
    <property type="term" value="P:protein import into mitochondrial matrix"/>
    <property type="evidence" value="ECO:0007669"/>
    <property type="project" value="TreeGrafter"/>
</dbReference>
<dbReference type="AlphaFoldDB" id="A0A8C3KA26"/>
<accession>A0A8C3KA26</accession>
<dbReference type="FunFam" id="1.10.287.110:FF:000001">
    <property type="entry name" value="Import inner membrane translocase subunit tim14"/>
    <property type="match status" value="1"/>
</dbReference>
<evidence type="ECO:0000256" key="6">
    <source>
        <dbReference type="ARBA" id="ARBA00022989"/>
    </source>
</evidence>
<comment type="function">
    <text evidence="14">Mitochondrial co-chaperone which forms a complex with prohibitins to regulate cardiolipin remodeling. May be a component of the PAM complex, a complex required for the translocation of transit peptide-containing proteins from the inner membrane into the mitochondrial matrix in an ATP-dependent manner. May act as a co-chaperone that stimulate the ATP-dependent activity.</text>
</comment>
<dbReference type="Gene3D" id="1.10.287.110">
    <property type="entry name" value="DnaJ domain"/>
    <property type="match status" value="1"/>
</dbReference>
<evidence type="ECO:0000256" key="14">
    <source>
        <dbReference type="ARBA" id="ARBA00045655"/>
    </source>
</evidence>
<evidence type="ECO:0000256" key="9">
    <source>
        <dbReference type="ARBA" id="ARBA00023136"/>
    </source>
</evidence>
<protein>
    <recommendedName>
        <fullName evidence="12">Mitochondrial import inner membrane translocase subunit TIM14</fullName>
    </recommendedName>
    <alternativeName>
        <fullName evidence="13">DnaJ homolog subfamily C member 19</fullName>
    </alternativeName>
</protein>
<reference evidence="16" key="2">
    <citation type="submission" date="2025-09" db="UniProtKB">
        <authorList>
            <consortium name="Ensembl"/>
        </authorList>
    </citation>
    <scope>IDENTIFICATION</scope>
</reference>
<dbReference type="CDD" id="cd06257">
    <property type="entry name" value="DnaJ"/>
    <property type="match status" value="1"/>
</dbReference>
<evidence type="ECO:0000256" key="1">
    <source>
        <dbReference type="ARBA" id="ARBA00004298"/>
    </source>
</evidence>
<keyword evidence="9" id="KW-0472">Membrane</keyword>
<evidence type="ECO:0000313" key="16">
    <source>
        <dbReference type="Ensembl" id="ENSCPGP00000019167.1"/>
    </source>
</evidence>
<dbReference type="InterPro" id="IPR036869">
    <property type="entry name" value="J_dom_sf"/>
</dbReference>
<dbReference type="InterPro" id="IPR001623">
    <property type="entry name" value="DnaJ_domain"/>
</dbReference>
<evidence type="ECO:0000256" key="5">
    <source>
        <dbReference type="ARBA" id="ARBA00022927"/>
    </source>
</evidence>
<comment type="subunit">
    <text evidence="15">Interacts with PHB2; the interaction associates DNAJC19 with the prohibitin complex. Interacts with TIMM16/PAM16. May be a component of the PAM complex at least composed of a mitochondrial HSP70 protein, GRPEL1 or GRPEL2, TIMM44, TIMM16/PAM16 and TIMM14/DNAJC19.</text>
</comment>
<organism evidence="16 17">
    <name type="scientific">Calidris pygmaea</name>
    <name type="common">Spoon-billed sandpiper</name>
    <dbReference type="NCBI Taxonomy" id="425635"/>
    <lineage>
        <taxon>Eukaryota</taxon>
        <taxon>Metazoa</taxon>
        <taxon>Chordata</taxon>
        <taxon>Craniata</taxon>
        <taxon>Vertebrata</taxon>
        <taxon>Euteleostomi</taxon>
        <taxon>Archelosauria</taxon>
        <taxon>Archosauria</taxon>
        <taxon>Dinosauria</taxon>
        <taxon>Saurischia</taxon>
        <taxon>Theropoda</taxon>
        <taxon>Coelurosauria</taxon>
        <taxon>Aves</taxon>
        <taxon>Neognathae</taxon>
        <taxon>Neoaves</taxon>
        <taxon>Charadriiformes</taxon>
        <taxon>Scolopacidae</taxon>
        <taxon>Calidris</taxon>
    </lineage>
</organism>
<sequence>GDRVLQVSSPLNHLAGAGGRDVLTTTMKQMEPQVKQALQNLPKSAFSGYCRSGFEPKMTKREAALIPEVSPMANRSKIREAHRHIVLLMHPEKGGSPAVAAKINEAKDLLEDQKMNE</sequence>
<name>A0A8C3KA26_9CHAR</name>
<keyword evidence="2" id="KW-0813">Transport</keyword>
<evidence type="ECO:0000313" key="17">
    <source>
        <dbReference type="Proteomes" id="UP000694419"/>
    </source>
</evidence>
<dbReference type="SUPFAM" id="SSF46565">
    <property type="entry name" value="Chaperone J-domain"/>
    <property type="match status" value="1"/>
</dbReference>
<keyword evidence="5" id="KW-0653">Protein transport</keyword>
<evidence type="ECO:0000256" key="12">
    <source>
        <dbReference type="ARBA" id="ARBA00040828"/>
    </source>
</evidence>
<keyword evidence="4" id="KW-0999">Mitochondrion inner membrane</keyword>
<dbReference type="PANTHER" id="PTHR12763">
    <property type="match status" value="1"/>
</dbReference>
<dbReference type="Ensembl" id="ENSCPGT00000020959.1">
    <property type="protein sequence ID" value="ENSCPGP00000019167.1"/>
    <property type="gene ID" value="ENSCPGG00000013412.1"/>
</dbReference>
<evidence type="ECO:0000256" key="2">
    <source>
        <dbReference type="ARBA" id="ARBA00022448"/>
    </source>
</evidence>
<keyword evidence="3" id="KW-0812">Transmembrane</keyword>
<evidence type="ECO:0000256" key="10">
    <source>
        <dbReference type="ARBA" id="ARBA00023186"/>
    </source>
</evidence>
<evidence type="ECO:0000256" key="4">
    <source>
        <dbReference type="ARBA" id="ARBA00022792"/>
    </source>
</evidence>
<proteinExistence type="inferred from homology"/>
<reference evidence="16" key="1">
    <citation type="submission" date="2025-08" db="UniProtKB">
        <authorList>
            <consortium name="Ensembl"/>
        </authorList>
    </citation>
    <scope>IDENTIFICATION</scope>
</reference>
<keyword evidence="7" id="KW-0811">Translocation</keyword>